<keyword evidence="3" id="KW-1185">Reference proteome</keyword>
<proteinExistence type="predicted"/>
<evidence type="ECO:0000313" key="3">
    <source>
        <dbReference type="Proteomes" id="UP000887226"/>
    </source>
</evidence>
<dbReference type="EMBL" id="MU253880">
    <property type="protein sequence ID" value="KAG9244841.1"/>
    <property type="molecule type" value="Genomic_DNA"/>
</dbReference>
<dbReference type="PROSITE" id="PS50800">
    <property type="entry name" value="SAP"/>
    <property type="match status" value="1"/>
</dbReference>
<sequence>MSRVTPPVTKLTSTLSRSLHTISDLRNECARRSLDTKGDKLDLADRLTEYDFTPTRDYHTERRPQLKPLPLMQGFRSFRTSPPVAALADTSTIDYFIMPIFSEAPSAVEKMRVPLLPDNYKPNRSPGSAHAIERFDIAVPRPEISVVAAHPEMVLPAMLSEVVGNEGDEMDVGMWTRGFTAGPESWASPKAKIEDVVKKEAGVLKELLNGVVDDIFGAKNAAKHF</sequence>
<dbReference type="AlphaFoldDB" id="A0A9P7Z3X3"/>
<comment type="caution">
    <text evidence="2">The sequence shown here is derived from an EMBL/GenBank/DDBJ whole genome shotgun (WGS) entry which is preliminary data.</text>
</comment>
<dbReference type="Gene3D" id="1.10.720.30">
    <property type="entry name" value="SAP domain"/>
    <property type="match status" value="1"/>
</dbReference>
<reference evidence="2" key="1">
    <citation type="journal article" date="2021" name="IMA Fungus">
        <title>Genomic characterization of three marine fungi, including Emericellopsis atlantica sp. nov. with signatures of a generalist lifestyle and marine biomass degradation.</title>
        <authorList>
            <person name="Hagestad O.C."/>
            <person name="Hou L."/>
            <person name="Andersen J.H."/>
            <person name="Hansen E.H."/>
            <person name="Altermark B."/>
            <person name="Li C."/>
            <person name="Kuhnert E."/>
            <person name="Cox R.J."/>
            <person name="Crous P.W."/>
            <person name="Spatafora J.W."/>
            <person name="Lail K."/>
            <person name="Amirebrahimi M."/>
            <person name="Lipzen A."/>
            <person name="Pangilinan J."/>
            <person name="Andreopoulos W."/>
            <person name="Hayes R.D."/>
            <person name="Ng V."/>
            <person name="Grigoriev I.V."/>
            <person name="Jackson S.A."/>
            <person name="Sutton T.D.S."/>
            <person name="Dobson A.D.W."/>
            <person name="Rama T."/>
        </authorList>
    </citation>
    <scope>NUCLEOTIDE SEQUENCE</scope>
    <source>
        <strain evidence="2">TRa3180A</strain>
    </source>
</reference>
<dbReference type="SUPFAM" id="SSF68906">
    <property type="entry name" value="SAP domain"/>
    <property type="match status" value="1"/>
</dbReference>
<organism evidence="2 3">
    <name type="scientific">Calycina marina</name>
    <dbReference type="NCBI Taxonomy" id="1763456"/>
    <lineage>
        <taxon>Eukaryota</taxon>
        <taxon>Fungi</taxon>
        <taxon>Dikarya</taxon>
        <taxon>Ascomycota</taxon>
        <taxon>Pezizomycotina</taxon>
        <taxon>Leotiomycetes</taxon>
        <taxon>Helotiales</taxon>
        <taxon>Pezizellaceae</taxon>
        <taxon>Calycina</taxon>
    </lineage>
</organism>
<evidence type="ECO:0000259" key="1">
    <source>
        <dbReference type="PROSITE" id="PS50800"/>
    </source>
</evidence>
<name>A0A9P7Z3X3_9HELO</name>
<dbReference type="InterPro" id="IPR036361">
    <property type="entry name" value="SAP_dom_sf"/>
</dbReference>
<gene>
    <name evidence="2" type="ORF">BJ878DRAFT_420511</name>
</gene>
<dbReference type="Pfam" id="PF02037">
    <property type="entry name" value="SAP"/>
    <property type="match status" value="1"/>
</dbReference>
<dbReference type="InterPro" id="IPR003034">
    <property type="entry name" value="SAP_dom"/>
</dbReference>
<dbReference type="Proteomes" id="UP000887226">
    <property type="component" value="Unassembled WGS sequence"/>
</dbReference>
<protein>
    <recommendedName>
        <fullName evidence="1">SAP domain-containing protein</fullName>
    </recommendedName>
</protein>
<evidence type="ECO:0000313" key="2">
    <source>
        <dbReference type="EMBL" id="KAG9244841.1"/>
    </source>
</evidence>
<accession>A0A9P7Z3X3</accession>
<dbReference type="OrthoDB" id="3993201at2759"/>
<feature type="domain" description="SAP" evidence="1">
    <location>
        <begin position="17"/>
        <end position="51"/>
    </location>
</feature>